<evidence type="ECO:0000313" key="8">
    <source>
        <dbReference type="Proteomes" id="UP000006352"/>
    </source>
</evidence>
<dbReference type="InParanoid" id="J4H1X5"/>
<keyword evidence="5" id="KW-1133">Transmembrane helix</keyword>
<evidence type="ECO:0000259" key="6">
    <source>
        <dbReference type="PROSITE" id="PS51339"/>
    </source>
</evidence>
<dbReference type="GeneID" id="24095445"/>
<reference evidence="7 8" key="1">
    <citation type="journal article" date="2012" name="Appl. Environ. Microbiol.">
        <title>Short-read sequencing for genomic analysis of the brown rot fungus Fibroporia radiculosa.</title>
        <authorList>
            <person name="Tang J.D."/>
            <person name="Perkins A.D."/>
            <person name="Sonstegard T.S."/>
            <person name="Schroeder S.G."/>
            <person name="Burgess S.C."/>
            <person name="Diehl S.V."/>
        </authorList>
    </citation>
    <scope>NUCLEOTIDE SEQUENCE [LARGE SCALE GENOMIC DNA]</scope>
    <source>
        <strain evidence="7 8">TFFH 294</strain>
    </source>
</reference>
<dbReference type="SUPFAM" id="SSF52799">
    <property type="entry name" value="(Phosphotyrosine protein) phosphatases II"/>
    <property type="match status" value="1"/>
</dbReference>
<evidence type="ECO:0000256" key="2">
    <source>
        <dbReference type="PIRSR" id="PIRSR630564-1"/>
    </source>
</evidence>
<dbReference type="InterPro" id="IPR010569">
    <property type="entry name" value="Myotubularin-like_Pase_dom"/>
</dbReference>
<dbReference type="FunCoup" id="J4H1X5">
    <property type="interactions" value="190"/>
</dbReference>
<dbReference type="GO" id="GO:0016020">
    <property type="term" value="C:membrane"/>
    <property type="evidence" value="ECO:0007669"/>
    <property type="project" value="TreeGrafter"/>
</dbReference>
<feature type="domain" description="Myotubularin phosphatase" evidence="6">
    <location>
        <begin position="273"/>
        <end position="730"/>
    </location>
</feature>
<dbReference type="RefSeq" id="XP_012179817.1">
    <property type="nucleotide sequence ID" value="XM_012324427.1"/>
</dbReference>
<feature type="transmembrane region" description="Helical" evidence="5">
    <location>
        <begin position="43"/>
        <end position="61"/>
    </location>
</feature>
<dbReference type="InterPro" id="IPR036259">
    <property type="entry name" value="MFS_trans_sf"/>
</dbReference>
<dbReference type="SUPFAM" id="SSF50729">
    <property type="entry name" value="PH domain-like"/>
    <property type="match status" value="1"/>
</dbReference>
<evidence type="ECO:0000256" key="5">
    <source>
        <dbReference type="SAM" id="Phobius"/>
    </source>
</evidence>
<dbReference type="Gene3D" id="2.30.29.30">
    <property type="entry name" value="Pleckstrin-homology domain (PH domain)/Phosphotyrosine-binding domain (PTB)"/>
    <property type="match status" value="1"/>
</dbReference>
<dbReference type="InterPro" id="IPR011993">
    <property type="entry name" value="PH-like_dom_sf"/>
</dbReference>
<feature type="compositionally biased region" description="Low complexity" evidence="4">
    <location>
        <begin position="831"/>
        <end position="850"/>
    </location>
</feature>
<feature type="compositionally biased region" description="Low complexity" evidence="4">
    <location>
        <begin position="801"/>
        <end position="818"/>
    </location>
</feature>
<dbReference type="GO" id="GO:0005737">
    <property type="term" value="C:cytoplasm"/>
    <property type="evidence" value="ECO:0007669"/>
    <property type="project" value="TreeGrafter"/>
</dbReference>
<dbReference type="GO" id="GO:0046856">
    <property type="term" value="P:phosphatidylinositol dephosphorylation"/>
    <property type="evidence" value="ECO:0007669"/>
    <property type="project" value="TreeGrafter"/>
</dbReference>
<feature type="binding site" evidence="3">
    <location>
        <begin position="518"/>
        <end position="524"/>
    </location>
    <ligand>
        <name>substrate</name>
    </ligand>
</feature>
<feature type="compositionally biased region" description="Low complexity" evidence="4">
    <location>
        <begin position="932"/>
        <end position="941"/>
    </location>
</feature>
<dbReference type="Pfam" id="PF06602">
    <property type="entry name" value="Myotub-related"/>
    <property type="match status" value="1"/>
</dbReference>
<keyword evidence="8" id="KW-1185">Reference proteome</keyword>
<dbReference type="PANTHER" id="PTHR10807">
    <property type="entry name" value="MYOTUBULARIN-RELATED"/>
    <property type="match status" value="1"/>
</dbReference>
<feature type="active site" description="Phosphocysteine intermediate" evidence="2">
    <location>
        <position position="518"/>
    </location>
</feature>
<evidence type="ECO:0000313" key="7">
    <source>
        <dbReference type="EMBL" id="CCM00534.1"/>
    </source>
</evidence>
<keyword evidence="5" id="KW-0472">Membrane</keyword>
<dbReference type="AlphaFoldDB" id="J4H1X5"/>
<feature type="transmembrane region" description="Helical" evidence="5">
    <location>
        <begin position="104"/>
        <end position="125"/>
    </location>
</feature>
<protein>
    <recommendedName>
        <fullName evidence="6">Myotubularin phosphatase domain-containing protein</fullName>
    </recommendedName>
</protein>
<keyword evidence="5" id="KW-0812">Transmembrane</keyword>
<dbReference type="PANTHER" id="PTHR10807:SF128">
    <property type="entry name" value="PHOSPHATIDYLINOSITOL-3,5-BISPHOSPHATE 3-PHOSPHATASE"/>
    <property type="match status" value="1"/>
</dbReference>
<feature type="transmembrane region" description="Helical" evidence="5">
    <location>
        <begin position="12"/>
        <end position="31"/>
    </location>
</feature>
<feature type="binding site" evidence="3">
    <location>
        <begin position="413"/>
        <end position="416"/>
    </location>
    <ligand>
        <name>substrate</name>
    </ligand>
</feature>
<feature type="compositionally biased region" description="Polar residues" evidence="4">
    <location>
        <begin position="944"/>
        <end position="956"/>
    </location>
</feature>
<dbReference type="OrthoDB" id="271628at2759"/>
<feature type="compositionally biased region" description="Polar residues" evidence="4">
    <location>
        <begin position="1005"/>
        <end position="1026"/>
    </location>
</feature>
<evidence type="ECO:0000256" key="1">
    <source>
        <dbReference type="ARBA" id="ARBA00007471"/>
    </source>
</evidence>
<dbReference type="Pfam" id="PF21098">
    <property type="entry name" value="PH-GRAM_MTMR6-like"/>
    <property type="match status" value="1"/>
</dbReference>
<dbReference type="PROSITE" id="PS00383">
    <property type="entry name" value="TYR_PHOSPHATASE_1"/>
    <property type="match status" value="1"/>
</dbReference>
<feature type="transmembrane region" description="Helical" evidence="5">
    <location>
        <begin position="73"/>
        <end position="92"/>
    </location>
</feature>
<dbReference type="InterPro" id="IPR029021">
    <property type="entry name" value="Prot-tyrosine_phosphatase-like"/>
</dbReference>
<dbReference type="HOGENOM" id="CLU_001839_0_0_1"/>
<feature type="region of interest" description="Disordered" evidence="4">
    <location>
        <begin position="923"/>
        <end position="1060"/>
    </location>
</feature>
<feature type="compositionally biased region" description="Pro residues" evidence="4">
    <location>
        <begin position="1033"/>
        <end position="1046"/>
    </location>
</feature>
<organism evidence="7 8">
    <name type="scientific">Fibroporia radiculosa</name>
    <dbReference type="NCBI Taxonomy" id="599839"/>
    <lineage>
        <taxon>Eukaryota</taxon>
        <taxon>Fungi</taxon>
        <taxon>Dikarya</taxon>
        <taxon>Basidiomycota</taxon>
        <taxon>Agaricomycotina</taxon>
        <taxon>Agaricomycetes</taxon>
        <taxon>Polyporales</taxon>
        <taxon>Fibroporiaceae</taxon>
        <taxon>Fibroporia</taxon>
    </lineage>
</organism>
<dbReference type="GO" id="GO:0004438">
    <property type="term" value="F:phosphatidylinositol-3-phosphate phosphatase activity"/>
    <property type="evidence" value="ECO:0007669"/>
    <property type="project" value="TreeGrafter"/>
</dbReference>
<dbReference type="PROSITE" id="PS51339">
    <property type="entry name" value="PPASE_MYOTUBULARIN"/>
    <property type="match status" value="1"/>
</dbReference>
<comment type="similarity">
    <text evidence="1">Belongs to the protein-tyrosine phosphatase family. Non-receptor class myotubularin subfamily.</text>
</comment>
<proteinExistence type="inferred from homology"/>
<evidence type="ECO:0000256" key="4">
    <source>
        <dbReference type="SAM" id="MobiDB-lite"/>
    </source>
</evidence>
<dbReference type="Proteomes" id="UP000006352">
    <property type="component" value="Unassembled WGS sequence"/>
</dbReference>
<accession>J4H1X5</accession>
<dbReference type="InterPro" id="IPR048994">
    <property type="entry name" value="PH-GRAM_MTMR6-9"/>
</dbReference>
<evidence type="ECO:0000256" key="3">
    <source>
        <dbReference type="PIRSR" id="PIRSR630564-2"/>
    </source>
</evidence>
<sequence>MSATYWPNGRAYSAALSYAVAVLGSILVNALPSSDRVGLLFSYWISITMLAPFVIVLAWVGSLTAGHTKRVTMNAMVMVGYALGNAVGPQFWLVKYQPRNHVPWAILTACWATCLVLLLVTRWVLVRENVRRDAEPHDPMYDEVYMIDEKTGEEKKVDKVEGVLCSKAGTISSGTIHLTAHHLIFHYDDAEKEETWVPYPLISLVTRLPLTLQGQYPLSVRTRTFEALALVFASETDAVDVFESVKELTVATSVNQLYAFFYVPNPPYAVQTGWSLYSPREEFGRMGVGSRTKAWRFTDINRDYSFSPTYPARLVVPTRISDTTLQYASKYRSKFRLPVLTYLHWANYGSITRSSQPMVGLTNNRSIQDEKLIEAVFQSHWSPESRASSGPVYGATATNMIIDARPTTNAMANTAKGAGTENMDHYKDAKKAYLGIDHIHVMRESLAKVVEALRETEMASAVLGTSEERLGEGTVTSVLDRQALRRSGWLKHISAIIEGSLLIVRNVHVNSSHVLIHCSDGWDRTAQLSSLSQLCLDPFYRTMRGFQILVEKDWVSFGHKFLDRCGHLSSEKFFLAPVENTGAGGGAEAAQAFLASMQNRFASQHHIKETSPVFHQWLECVRQLQRQFPERFEFNERFLRQLHYHLYSCQFGTFLFNTERERRVGEGSNLPPWERTVSVWDFFNSPPEVELNRNPDYDSSLDDSTSRVPKADMGVLLPNPRDVRFWHELYGRTDEEMNGRFVTRQLAPETEFVGPIESSADDPVGTVPYSIPLPPSPAISPSLSIPPSQTVARRVFERSDSPSAPGSALGSSALTLDAPGIRDGLDSASGRRVVPPRTPSPVSRSSVASRVPPTLQVTELLSSTNVRSMWGRFSSNATAAFSAVQDVYGGVAKDFRGLAIGTGTGGNAAGGELKSRDELGVWGEVQEHSRRPSSPRISGISHTIGPSSTNPWSTTKAHPEVPSMLFDNPWSSARSPTPEPAPVRSSPASSNPSLLDPTVALPGASLQSSSRTLHSVSRIGSLSQNAGRDIPSLSPPPSVSSEPPHPVSSASSDPLGVGLL</sequence>
<dbReference type="STRING" id="599839.J4H1X5"/>
<dbReference type="InterPro" id="IPR030564">
    <property type="entry name" value="Myotubularin"/>
</dbReference>
<name>J4H1X5_9APHY</name>
<dbReference type="InterPro" id="IPR016130">
    <property type="entry name" value="Tyr_Pase_AS"/>
</dbReference>
<feature type="region of interest" description="Disordered" evidence="4">
    <location>
        <begin position="796"/>
        <end position="850"/>
    </location>
</feature>
<gene>
    <name evidence="7" type="ORF">FIBRA_02568</name>
</gene>
<dbReference type="SUPFAM" id="SSF103473">
    <property type="entry name" value="MFS general substrate transporter"/>
    <property type="match status" value="1"/>
</dbReference>
<dbReference type="EMBL" id="HE796987">
    <property type="protein sequence ID" value="CCM00534.1"/>
    <property type="molecule type" value="Genomic_DNA"/>
</dbReference>